<keyword evidence="2 4" id="KW-0689">Ribosomal protein</keyword>
<accession>A0A5J4L5D9</accession>
<dbReference type="NCBIfam" id="NF000955">
    <property type="entry name" value="PRK00099.1-1"/>
    <property type="match status" value="1"/>
</dbReference>
<sequence>MNLITKQKKSQQIAELSEKFSKSKAVILTEYKGLTVSELASLRNALREVGAEYKVVKNTLGSIAVKGTPVESAMDLFVGPTGIAFGFEDAIAVAKKVLGYAAQNEKLKVKSGIIEGRLCSIDEIKAMSKLPSRPVLLGMLAGAMQAPASKLACALNATLVQFAYALEALKNKRANG</sequence>
<dbReference type="PROSITE" id="PS01109">
    <property type="entry name" value="RIBOSOMAL_L10"/>
    <property type="match status" value="1"/>
</dbReference>
<evidence type="ECO:0000256" key="1">
    <source>
        <dbReference type="ARBA" id="ARBA00008889"/>
    </source>
</evidence>
<dbReference type="EMBL" id="BLAB01000001">
    <property type="protein sequence ID" value="GER92726.1"/>
    <property type="molecule type" value="Genomic_DNA"/>
</dbReference>
<dbReference type="Pfam" id="PF00466">
    <property type="entry name" value="Ribosomal_L10"/>
    <property type="match status" value="1"/>
</dbReference>
<dbReference type="InterPro" id="IPR047865">
    <property type="entry name" value="Ribosomal_uL10_bac_type"/>
</dbReference>
<evidence type="ECO:0000313" key="4">
    <source>
        <dbReference type="EMBL" id="GER92726.1"/>
    </source>
</evidence>
<evidence type="ECO:0000256" key="2">
    <source>
        <dbReference type="ARBA" id="ARBA00022980"/>
    </source>
</evidence>
<reference evidence="4" key="1">
    <citation type="submission" date="2019-10" db="EMBL/GenBank/DDBJ databases">
        <title>Metagenomic sequencing of thiosulfate-disproportionating enrichment culture.</title>
        <authorList>
            <person name="Umezawa K."/>
            <person name="Kojima H."/>
            <person name="Fukui M."/>
        </authorList>
    </citation>
    <scope>NUCLEOTIDE SEQUENCE</scope>
    <source>
        <strain evidence="4">45J</strain>
    </source>
</reference>
<dbReference type="AlphaFoldDB" id="A0A5J4L5D9"/>
<gene>
    <name evidence="4" type="ORF">A45J_0446</name>
</gene>
<dbReference type="GO" id="GO:0006412">
    <property type="term" value="P:translation"/>
    <property type="evidence" value="ECO:0007669"/>
    <property type="project" value="InterPro"/>
</dbReference>
<proteinExistence type="inferred from homology"/>
<dbReference type="HAMAP" id="MF_00362">
    <property type="entry name" value="Ribosomal_uL10"/>
    <property type="match status" value="1"/>
</dbReference>
<dbReference type="InterPro" id="IPR001790">
    <property type="entry name" value="Ribosomal_uL10"/>
</dbReference>
<dbReference type="Gene3D" id="3.30.70.1730">
    <property type="match status" value="1"/>
</dbReference>
<dbReference type="SUPFAM" id="SSF160369">
    <property type="entry name" value="Ribosomal protein L10-like"/>
    <property type="match status" value="1"/>
</dbReference>
<dbReference type="Gene3D" id="6.10.250.290">
    <property type="match status" value="1"/>
</dbReference>
<protein>
    <submittedName>
        <fullName evidence="4">50S ribosomal protein L10</fullName>
    </submittedName>
</protein>
<comment type="caution">
    <text evidence="4">The sequence shown here is derived from an EMBL/GenBank/DDBJ whole genome shotgun (WGS) entry which is preliminary data.</text>
</comment>
<name>A0A5J4L5D9_9ZZZZ</name>
<dbReference type="GO" id="GO:0015934">
    <property type="term" value="C:large ribosomal subunit"/>
    <property type="evidence" value="ECO:0007669"/>
    <property type="project" value="InterPro"/>
</dbReference>
<dbReference type="InterPro" id="IPR022973">
    <property type="entry name" value="Ribosomal_uL10_bac"/>
</dbReference>
<dbReference type="InterPro" id="IPR043141">
    <property type="entry name" value="Ribosomal_uL10-like_sf"/>
</dbReference>
<evidence type="ECO:0000256" key="3">
    <source>
        <dbReference type="ARBA" id="ARBA00023274"/>
    </source>
</evidence>
<keyword evidence="3" id="KW-0687">Ribonucleoprotein</keyword>
<organism evidence="4">
    <name type="scientific">hot springs metagenome</name>
    <dbReference type="NCBI Taxonomy" id="433727"/>
    <lineage>
        <taxon>unclassified sequences</taxon>
        <taxon>metagenomes</taxon>
        <taxon>ecological metagenomes</taxon>
    </lineage>
</organism>
<dbReference type="CDD" id="cd05797">
    <property type="entry name" value="Ribosomal_L10"/>
    <property type="match status" value="1"/>
</dbReference>
<dbReference type="GO" id="GO:0003735">
    <property type="term" value="F:structural constituent of ribosome"/>
    <property type="evidence" value="ECO:0007669"/>
    <property type="project" value="InterPro"/>
</dbReference>
<dbReference type="InterPro" id="IPR002363">
    <property type="entry name" value="Ribosomal_uL10_CS_bac"/>
</dbReference>
<comment type="similarity">
    <text evidence="1">Belongs to the universal ribosomal protein uL10 family.</text>
</comment>
<dbReference type="PANTHER" id="PTHR11560">
    <property type="entry name" value="39S RIBOSOMAL PROTEIN L10, MITOCHONDRIAL"/>
    <property type="match status" value="1"/>
</dbReference>